<evidence type="ECO:0000313" key="3">
    <source>
        <dbReference type="Proteomes" id="UP001173801"/>
    </source>
</evidence>
<sequence length="129" mass="15092">MATKKYERECKKLATDIYSGVYKTGCSLIQFLILFVGHKENNDDEKELEKRAKSYERQMQRAINGNLGSEKSLNKLREIYQFLLDNDDYKKLNFYKPLLDDSFERQILGDGLCDNIEKSSERAFNTSID</sequence>
<name>A0ABT7HPV6_9BACT</name>
<dbReference type="EMBL" id="JANURM010000005">
    <property type="protein sequence ID" value="MDL0088918.1"/>
    <property type="molecule type" value="Genomic_DNA"/>
</dbReference>
<feature type="coiled-coil region" evidence="1">
    <location>
        <begin position="38"/>
        <end position="65"/>
    </location>
</feature>
<protein>
    <submittedName>
        <fullName evidence="2">Uncharacterized protein</fullName>
    </submittedName>
</protein>
<keyword evidence="1" id="KW-0175">Coiled coil</keyword>
<accession>A0ABT7HPV6</accession>
<gene>
    <name evidence="2" type="ORF">NYG85_05965</name>
</gene>
<evidence type="ECO:0000313" key="2">
    <source>
        <dbReference type="EMBL" id="MDL0088918.1"/>
    </source>
</evidence>
<dbReference type="Proteomes" id="UP001173801">
    <property type="component" value="Unassembled WGS sequence"/>
</dbReference>
<evidence type="ECO:0000256" key="1">
    <source>
        <dbReference type="SAM" id="Coils"/>
    </source>
</evidence>
<organism evidence="2 3">
    <name type="scientific">Campylobacter gastrosuis</name>
    <dbReference type="NCBI Taxonomy" id="2974576"/>
    <lineage>
        <taxon>Bacteria</taxon>
        <taxon>Pseudomonadati</taxon>
        <taxon>Campylobacterota</taxon>
        <taxon>Epsilonproteobacteria</taxon>
        <taxon>Campylobacterales</taxon>
        <taxon>Campylobacteraceae</taxon>
        <taxon>Campylobacter</taxon>
    </lineage>
</organism>
<keyword evidence="3" id="KW-1185">Reference proteome</keyword>
<reference evidence="2" key="2">
    <citation type="journal article" date="2023" name="Microorganisms">
        <title>Isolation and Genomic Characteristics of Cat-Borne Campylobacter felis sp. nov. and Sheep-Borne Campylobacter ovis sp. nov.</title>
        <authorList>
            <person name="Wang H."/>
            <person name="Li Y."/>
            <person name="Gu Y."/>
            <person name="Zhou G."/>
            <person name="Chen X."/>
            <person name="Zhang X."/>
            <person name="Shao Z."/>
            <person name="Zhang J."/>
            <person name="Zhang M."/>
        </authorList>
    </citation>
    <scope>NUCLEOTIDE SEQUENCE</scope>
    <source>
        <strain evidence="2">PS10</strain>
    </source>
</reference>
<reference evidence="2" key="1">
    <citation type="submission" date="2022-08" db="EMBL/GenBank/DDBJ databases">
        <authorList>
            <person name="Wang H."/>
        </authorList>
    </citation>
    <scope>NUCLEOTIDE SEQUENCE</scope>
    <source>
        <strain evidence="2">PS10</strain>
    </source>
</reference>
<comment type="caution">
    <text evidence="2">The sequence shown here is derived from an EMBL/GenBank/DDBJ whole genome shotgun (WGS) entry which is preliminary data.</text>
</comment>
<dbReference type="RefSeq" id="WP_284937576.1">
    <property type="nucleotide sequence ID" value="NZ_JANURM010000005.1"/>
</dbReference>
<proteinExistence type="predicted"/>